<gene>
    <name evidence="3" type="ORF">LtaPh_2412800</name>
</gene>
<evidence type="ECO:0000256" key="1">
    <source>
        <dbReference type="SAM" id="Coils"/>
    </source>
</evidence>
<proteinExistence type="predicted"/>
<feature type="region of interest" description="Disordered" evidence="2">
    <location>
        <begin position="944"/>
        <end position="1022"/>
    </location>
</feature>
<dbReference type="AlphaFoldDB" id="A0A640KIW6"/>
<sequence>MRLWPHALLPLPLRSFPTTRTQRHARTCRLAPIYLLILLALCASSQRLVRAGKRPVMDCSATPMCTERTPSRAARKDLTPLRRSGITHLSTPHYAQASVSASTSPLLFTSTSSAAHPAARTFTSLSSRGHRSTGILASSAGSVQRAASARCTSRSSSPQSLRPYTASIRNPILHGRSRQTLTALGDGSAIGDASSNASWRHHVASVCHRLQHTVQEAEQILVPSTTSAATALSSSPLDQNRGRGSSCTLAHAMNALQRYRSGCMTAMLELDALQQLPHSPSGSSAFPLTGDTEHSTFLCSPAPSMHQSRANEGHDAGTSPPGLMDAAQLYHQYQLIKARLDDTLASQSAYMQTVTLQKQFSERERVIEEFMWAARLLVEQEAAERAHLVSLWKYLMAPALKRRTSFNACAGTGLERTASARVLHTLPTAVLPPETAQLSSYTAAAARLAAQNEALQRDLHHAKERTHVLLQEQQKDLQEAHKRSLAQLVVRYDAEKSALEAHVHAAKEEAAKLQHRLTEVKQEVAAAQSAACETQRCAGLTYDGMHRQLKDTTKRMWQLQLANDHLDAKARVLERELEELRWNHSLGQSRQGGNGTASPTVEHARASASRSDAGAEYVSNGCARSDGGGRRGGNAQSVSPGVWCAYEERSNLLASATPVKKLPLCSSLSSGHALSATRRTQDLQHGNSPPSSPFIHMNHPHGSSPAVVPIDSITTGTNDNAYAPTLNTDQRNPPSVTSKMEGDGKGSIGSSRHQLFERTLSPVHQLSLDRTPAQQSSVAEALSYGWPHQDLEGAEASPSCTNESTIGNQYDSVAHMGPSRAQPAAAGHFSSATAQASVAESLGSAIPRLDGTSATISADLQAPLDTECDGKYPNDVSNLTGDERTATTTTSVMEGEERELQSSLASMCSSPMRSGSRARLEAVRRDILRYSQRLEQEVQVVTSRHDAARRQRRRERETLRVNASIHSASNSPATSEPRDNEVGKRALATPTTLILRRSIEPLRNSTLSNKRMTTNSKTFTHM</sequence>
<dbReference type="VEuPathDB" id="TriTrypDB:LtaPh_2412800"/>
<feature type="compositionally biased region" description="Low complexity" evidence="2">
    <location>
        <begin position="147"/>
        <end position="157"/>
    </location>
</feature>
<dbReference type="EMBL" id="BLBS01000031">
    <property type="protein sequence ID" value="GET88955.1"/>
    <property type="molecule type" value="Genomic_DNA"/>
</dbReference>
<feature type="compositionally biased region" description="Polar residues" evidence="2">
    <location>
        <begin position="721"/>
        <end position="738"/>
    </location>
</feature>
<feature type="region of interest" description="Disordered" evidence="2">
    <location>
        <begin position="584"/>
        <end position="616"/>
    </location>
</feature>
<dbReference type="Proteomes" id="UP000419144">
    <property type="component" value="Unassembled WGS sequence"/>
</dbReference>
<feature type="compositionally biased region" description="Basic and acidic residues" evidence="2">
    <location>
        <begin position="944"/>
        <end position="959"/>
    </location>
</feature>
<accession>A0A640KIW6</accession>
<evidence type="ECO:0000256" key="2">
    <source>
        <dbReference type="SAM" id="MobiDB-lite"/>
    </source>
</evidence>
<feature type="compositionally biased region" description="Polar residues" evidence="2">
    <location>
        <begin position="1003"/>
        <end position="1022"/>
    </location>
</feature>
<evidence type="ECO:0000313" key="3">
    <source>
        <dbReference type="EMBL" id="GET88955.1"/>
    </source>
</evidence>
<name>A0A640KIW6_LEITA</name>
<feature type="compositionally biased region" description="Polar residues" evidence="2">
    <location>
        <begin position="964"/>
        <end position="974"/>
    </location>
</feature>
<keyword evidence="1" id="KW-0175">Coiled coil</keyword>
<keyword evidence="4" id="KW-1185">Reference proteome</keyword>
<feature type="coiled-coil region" evidence="1">
    <location>
        <begin position="489"/>
        <end position="530"/>
    </location>
</feature>
<reference evidence="3" key="1">
    <citation type="submission" date="2019-11" db="EMBL/GenBank/DDBJ databases">
        <title>Leishmania tarentolae CDS.</title>
        <authorList>
            <person name="Goto Y."/>
            <person name="Yamagishi J."/>
        </authorList>
    </citation>
    <scope>NUCLEOTIDE SEQUENCE [LARGE SCALE GENOMIC DNA]</scope>
    <source>
        <strain evidence="3">Parrot Tar II</strain>
    </source>
</reference>
<feature type="region of interest" description="Disordered" evidence="2">
    <location>
        <begin position="147"/>
        <end position="172"/>
    </location>
</feature>
<organism evidence="3 4">
    <name type="scientific">Leishmania tarentolae</name>
    <name type="common">Sauroleishmania tarentolae</name>
    <dbReference type="NCBI Taxonomy" id="5689"/>
    <lineage>
        <taxon>Eukaryota</taxon>
        <taxon>Discoba</taxon>
        <taxon>Euglenozoa</taxon>
        <taxon>Kinetoplastea</taxon>
        <taxon>Metakinetoplastina</taxon>
        <taxon>Trypanosomatida</taxon>
        <taxon>Trypanosomatidae</taxon>
        <taxon>Leishmaniinae</taxon>
        <taxon>Leishmania</taxon>
        <taxon>lizard Leishmania</taxon>
    </lineage>
</organism>
<dbReference type="OrthoDB" id="265021at2759"/>
<feature type="coiled-coil region" evidence="1">
    <location>
        <begin position="438"/>
        <end position="465"/>
    </location>
</feature>
<feature type="region of interest" description="Disordered" evidence="2">
    <location>
        <begin position="721"/>
        <end position="750"/>
    </location>
</feature>
<comment type="caution">
    <text evidence="3">The sequence shown here is derived from an EMBL/GenBank/DDBJ whole genome shotgun (WGS) entry which is preliminary data.</text>
</comment>
<protein>
    <submittedName>
        <fullName evidence="3">Uncharacterized protein</fullName>
    </submittedName>
</protein>
<evidence type="ECO:0000313" key="4">
    <source>
        <dbReference type="Proteomes" id="UP000419144"/>
    </source>
</evidence>